<proteinExistence type="predicted"/>
<dbReference type="AlphaFoldDB" id="B8FH81"/>
<dbReference type="Gene3D" id="6.10.340.10">
    <property type="match status" value="1"/>
</dbReference>
<dbReference type="HOGENOM" id="CLU_588915_0_0_7"/>
<feature type="transmembrane region" description="Helical" evidence="2">
    <location>
        <begin position="12"/>
        <end position="33"/>
    </location>
</feature>
<gene>
    <name evidence="4" type="ordered locus">Dalk_0462</name>
</gene>
<feature type="domain" description="PAS" evidence="3">
    <location>
        <begin position="416"/>
        <end position="464"/>
    </location>
</feature>
<evidence type="ECO:0000313" key="5">
    <source>
        <dbReference type="Proteomes" id="UP000000739"/>
    </source>
</evidence>
<dbReference type="SUPFAM" id="SSF55785">
    <property type="entry name" value="PYP-like sensor domain (PAS domain)"/>
    <property type="match status" value="1"/>
</dbReference>
<dbReference type="RefSeq" id="WP_012609609.1">
    <property type="nucleotide sequence ID" value="NC_011768.1"/>
</dbReference>
<keyword evidence="5" id="KW-1185">Reference proteome</keyword>
<feature type="coiled-coil region" evidence="1">
    <location>
        <begin position="371"/>
        <end position="398"/>
    </location>
</feature>
<dbReference type="InterPro" id="IPR000014">
    <property type="entry name" value="PAS"/>
</dbReference>
<reference evidence="4 5" key="1">
    <citation type="journal article" date="2012" name="Environ. Microbiol.">
        <title>The genome sequence of Desulfatibacillum alkenivorans AK-01: a blueprint for anaerobic alkane oxidation.</title>
        <authorList>
            <person name="Callaghan A.V."/>
            <person name="Morris B.E."/>
            <person name="Pereira I.A."/>
            <person name="McInerney M.J."/>
            <person name="Austin R.N."/>
            <person name="Groves J.T."/>
            <person name="Kukor J.J."/>
            <person name="Suflita J.M."/>
            <person name="Young L.Y."/>
            <person name="Zylstra G.J."/>
            <person name="Wawrik B."/>
        </authorList>
    </citation>
    <scope>NUCLEOTIDE SEQUENCE [LARGE SCALE GENOMIC DNA]</scope>
    <source>
        <strain evidence="4 5">AK-01</strain>
    </source>
</reference>
<name>B8FH81_DESAL</name>
<feature type="transmembrane region" description="Helical" evidence="2">
    <location>
        <begin position="298"/>
        <end position="317"/>
    </location>
</feature>
<accession>B8FH81</accession>
<dbReference type="KEGG" id="dal:Dalk_0462"/>
<evidence type="ECO:0000256" key="1">
    <source>
        <dbReference type="SAM" id="Coils"/>
    </source>
</evidence>
<dbReference type="InterPro" id="IPR035965">
    <property type="entry name" value="PAS-like_dom_sf"/>
</dbReference>
<dbReference type="Pfam" id="PF13188">
    <property type="entry name" value="PAS_8"/>
    <property type="match status" value="1"/>
</dbReference>
<dbReference type="eggNOG" id="COG4191">
    <property type="taxonomic scope" value="Bacteria"/>
</dbReference>
<organism evidence="4 5">
    <name type="scientific">Desulfatibacillum aliphaticivorans</name>
    <dbReference type="NCBI Taxonomy" id="218208"/>
    <lineage>
        <taxon>Bacteria</taxon>
        <taxon>Pseudomonadati</taxon>
        <taxon>Thermodesulfobacteriota</taxon>
        <taxon>Desulfobacteria</taxon>
        <taxon>Desulfobacterales</taxon>
        <taxon>Desulfatibacillaceae</taxon>
        <taxon>Desulfatibacillum</taxon>
    </lineage>
</organism>
<keyword evidence="2" id="KW-0472">Membrane</keyword>
<evidence type="ECO:0000313" key="4">
    <source>
        <dbReference type="EMBL" id="ACL02169.1"/>
    </source>
</evidence>
<dbReference type="Proteomes" id="UP000000739">
    <property type="component" value="Chromosome"/>
</dbReference>
<keyword evidence="2" id="KW-1133">Transmembrane helix</keyword>
<keyword evidence="2" id="KW-0812">Transmembrane</keyword>
<evidence type="ECO:0000259" key="3">
    <source>
        <dbReference type="PROSITE" id="PS50112"/>
    </source>
</evidence>
<keyword evidence="1" id="KW-0175">Coiled coil</keyword>
<dbReference type="EMBL" id="CP001322">
    <property type="protein sequence ID" value="ACL02169.1"/>
    <property type="molecule type" value="Genomic_DNA"/>
</dbReference>
<dbReference type="PROSITE" id="PS50112">
    <property type="entry name" value="PAS"/>
    <property type="match status" value="1"/>
</dbReference>
<dbReference type="Gene3D" id="3.30.450.20">
    <property type="entry name" value="PAS domain"/>
    <property type="match status" value="1"/>
</dbReference>
<sequence>MAENSEKSLKRALWTGISVIFVIFFLLAANYWLTTQSNKSFEDLYNISGAKDSFYALTLSEDIALGDPSHHKDVDSKLTTLEAQCMQCHDSRHQNVLLKREKLFQELYDVTRKSENSYFLVRERFMDLLASVKYIHQHHIVYLRNMVEKGESSPGYGVEDDFKRSSAHSASEVDILDAASAIRTSLFDAFGIFHALEQGRQVFEVEKAFKSRIEAFYASVNTFEDYSLDAQDGILVEELLQMGRGFEDSFGNLLLMESRKRELQQRLEVESLSIKQLLGDLASHFAQRYEDSKKNTRLLQLAALGIAFVFVFLNFLIGRRITRETHRIAMETIRIGQDISYQIPLGDKTFQEFDIVLRTLNSMAGRLHSNLLRLEKSREHLEEAVEERTRELKLANAHLIDEMADRRKAQVALAESEERLKNVVDHISAGIIIIDADTYRVVSANPFAQNLLAPEGESLVGRNW</sequence>
<evidence type="ECO:0000256" key="2">
    <source>
        <dbReference type="SAM" id="Phobius"/>
    </source>
</evidence>
<protein>
    <submittedName>
        <fullName evidence="4">PAS/PAC sensor protein</fullName>
    </submittedName>
</protein>